<proteinExistence type="predicted"/>
<dbReference type="InterPro" id="IPR000313">
    <property type="entry name" value="PWWP_dom"/>
</dbReference>
<dbReference type="SUPFAM" id="SSF63748">
    <property type="entry name" value="Tudor/PWWP/MBT"/>
    <property type="match status" value="1"/>
</dbReference>
<gene>
    <name evidence="3" type="ORF">EZV62_022795</name>
</gene>
<dbReference type="PANTHER" id="PTHR42851:SF8">
    <property type="entry name" value="PWWP DOMAIN-CONTAINING PROTEIN"/>
    <property type="match status" value="1"/>
</dbReference>
<accession>A0A5C7H0D2</accession>
<feature type="compositionally biased region" description="Polar residues" evidence="1">
    <location>
        <begin position="941"/>
        <end position="951"/>
    </location>
</feature>
<evidence type="ECO:0000256" key="1">
    <source>
        <dbReference type="SAM" id="MobiDB-lite"/>
    </source>
</evidence>
<dbReference type="OrthoDB" id="21615at2759"/>
<dbReference type="AlphaFoldDB" id="A0A5C7H0D2"/>
<evidence type="ECO:0000313" key="3">
    <source>
        <dbReference type="EMBL" id="TXG50271.1"/>
    </source>
</evidence>
<feature type="region of interest" description="Disordered" evidence="1">
    <location>
        <begin position="718"/>
        <end position="766"/>
    </location>
</feature>
<feature type="region of interest" description="Disordered" evidence="1">
    <location>
        <begin position="789"/>
        <end position="812"/>
    </location>
</feature>
<reference evidence="4" key="1">
    <citation type="journal article" date="2019" name="Gigascience">
        <title>De novo genome assembly of the endangered Acer yangbiense, a plant species with extremely small populations endemic to Yunnan Province, China.</title>
        <authorList>
            <person name="Yang J."/>
            <person name="Wariss H.M."/>
            <person name="Tao L."/>
            <person name="Zhang R."/>
            <person name="Yun Q."/>
            <person name="Hollingsworth P."/>
            <person name="Dao Z."/>
            <person name="Luo G."/>
            <person name="Guo H."/>
            <person name="Ma Y."/>
            <person name="Sun W."/>
        </authorList>
    </citation>
    <scope>NUCLEOTIDE SEQUENCE [LARGE SCALE GENOMIC DNA]</scope>
    <source>
        <strain evidence="4">cv. Malutang</strain>
    </source>
</reference>
<dbReference type="PANTHER" id="PTHR42851">
    <property type="entry name" value="ALDOLASE-RELATED"/>
    <property type="match status" value="1"/>
</dbReference>
<feature type="compositionally biased region" description="Basic and acidic residues" evidence="1">
    <location>
        <begin position="565"/>
        <end position="576"/>
    </location>
</feature>
<sequence>MENPKTPETLETRNPNDETLEGTGLFASSENCTGFPFSVDEESKRVGINGGGDVIASGVVVAGRVDRVEGENLVVVMDVDTVSVVKDDSVGAVEVEKPCLLSDGVDGENGDKSGSVEAAKLDRQLVGGDVSEEVVVEKNVKEAAEEEKVCSVVGIGSNGSEEVAAEKIVRDGSVKEEIIVGPNGVDSVKTIVVSGDNLSIFVDFSGSQSGVSHNYEVNGIGLKLCDEELKGGEKEIDNQEFKFSVGDVVWVKTKNQTWWPGKVYDPLDASASVVKSDQRDSLLVGYFGSGHVAWCHSSLLKPFYENFERMSGQSKARIFIVAVEKALAEFGSRLTSKMTRSCIAKESLQIADNSETKEGASMAECKSGELGKFSVPHFEPAEFVARLKNLALAPSMPSMLEFTVSQSYLSAYYHSIGHSRMPIYQLLETTDDEGCAVDKFMTRSNSDVETGDKSFVPAEENGKTLANDEVLQQNEALAMILGGDRAVVPGNCSGIVAAGVVSGKVASNLRKRKRKVNSKAANGSSKVEGLDGSALASQAKQEESSLVRSPKTAEFSSVGNGDEQNEGKSEKGTEFRERKKSKYLSYPYVNYGERGSLSQTEGPKAQQVTCEGAEDAGAGLFVVSPSVVKCSGKRFQKTWFKKFISGSDISANPELINTSPAELLSKLCFTAVDCFYPTESKNFESIEWFFSRFRISVYHDESIYEMYCKNTVGQKQKDAKPDMCENIDPSLGKDPQETNQPSANSNPQQKTQKRKKNTNSVKSKIKSLSGLSNVNINFDTSGTLALNGSSSVGKNNNEGKNPVNQPTQQATSIPDLNGNGAIPVSLADTSQVIGQVVSETKKRKRKRKAASETKVTANLDGNRNHVQPVSLVVDLQVKGPYSLNSIPEQSNGDSPIPVMCVGNPPEVGLPSAKPKQRRKRKTKAESEQPGTTPDAGLPDLNGTSSEPNASAQVKPEPKKRRKKGEAKAQKLSDRLTSRILDIYNRGEKNAEAFGTALILTFAPGVTMPLKEVLVETFSKFGPLNESDTQILKDSNSARVVFMKSTDAREAIQSLEKSNPFGTTLVNFQLHQLSAPLPVEGLRTLAEPSGSVAQPGETPPMDFIRHNLEMMTSMVEKSGDNLSPEMKAKLESEIKGLLKKVSSMPSSSPS</sequence>
<comment type="caution">
    <text evidence="3">The sequence shown here is derived from an EMBL/GenBank/DDBJ whole genome shotgun (WGS) entry which is preliminary data.</text>
</comment>
<feature type="region of interest" description="Disordered" evidence="1">
    <location>
        <begin position="512"/>
        <end position="576"/>
    </location>
</feature>
<feature type="compositionally biased region" description="Polar residues" evidence="1">
    <location>
        <begin position="737"/>
        <end position="747"/>
    </location>
</feature>
<feature type="domain" description="PWWP" evidence="2">
    <location>
        <begin position="245"/>
        <end position="306"/>
    </location>
</feature>
<evidence type="ECO:0000313" key="4">
    <source>
        <dbReference type="Proteomes" id="UP000323000"/>
    </source>
</evidence>
<dbReference type="Proteomes" id="UP000323000">
    <property type="component" value="Chromosome 11"/>
</dbReference>
<feature type="region of interest" description="Disordered" evidence="1">
    <location>
        <begin position="837"/>
        <end position="862"/>
    </location>
</feature>
<dbReference type="CDD" id="cd05162">
    <property type="entry name" value="PWWP"/>
    <property type="match status" value="1"/>
</dbReference>
<dbReference type="Pfam" id="PF00855">
    <property type="entry name" value="PWWP"/>
    <property type="match status" value="1"/>
</dbReference>
<feature type="region of interest" description="Disordered" evidence="1">
    <location>
        <begin position="1"/>
        <end position="21"/>
    </location>
</feature>
<dbReference type="InterPro" id="IPR053063">
    <property type="entry name" value="PWWP_domain_containing_PDP"/>
</dbReference>
<dbReference type="EMBL" id="VAHF01000011">
    <property type="protein sequence ID" value="TXG50271.1"/>
    <property type="molecule type" value="Genomic_DNA"/>
</dbReference>
<feature type="region of interest" description="Disordered" evidence="1">
    <location>
        <begin position="884"/>
        <end position="971"/>
    </location>
</feature>
<keyword evidence="4" id="KW-1185">Reference proteome</keyword>
<name>A0A5C7H0D2_9ROSI</name>
<evidence type="ECO:0000259" key="2">
    <source>
        <dbReference type="PROSITE" id="PS50812"/>
    </source>
</evidence>
<dbReference type="Gene3D" id="2.30.30.140">
    <property type="match status" value="1"/>
</dbReference>
<protein>
    <recommendedName>
        <fullName evidence="2">PWWP domain-containing protein</fullName>
    </recommendedName>
</protein>
<organism evidence="3 4">
    <name type="scientific">Acer yangbiense</name>
    <dbReference type="NCBI Taxonomy" id="1000413"/>
    <lineage>
        <taxon>Eukaryota</taxon>
        <taxon>Viridiplantae</taxon>
        <taxon>Streptophyta</taxon>
        <taxon>Embryophyta</taxon>
        <taxon>Tracheophyta</taxon>
        <taxon>Spermatophyta</taxon>
        <taxon>Magnoliopsida</taxon>
        <taxon>eudicotyledons</taxon>
        <taxon>Gunneridae</taxon>
        <taxon>Pentapetalae</taxon>
        <taxon>rosids</taxon>
        <taxon>malvids</taxon>
        <taxon>Sapindales</taxon>
        <taxon>Sapindaceae</taxon>
        <taxon>Hippocastanoideae</taxon>
        <taxon>Acereae</taxon>
        <taxon>Acer</taxon>
    </lineage>
</organism>
<dbReference type="PROSITE" id="PS50812">
    <property type="entry name" value="PWWP"/>
    <property type="match status" value="1"/>
</dbReference>
<dbReference type="SMART" id="SM00293">
    <property type="entry name" value="PWWP"/>
    <property type="match status" value="1"/>
</dbReference>
<feature type="compositionally biased region" description="Polar residues" evidence="1">
    <location>
        <begin position="884"/>
        <end position="893"/>
    </location>
</feature>